<dbReference type="Proteomes" id="UP000269265">
    <property type="component" value="Unassembled WGS sequence"/>
</dbReference>
<dbReference type="RefSeq" id="WP_125241246.1">
    <property type="nucleotide sequence ID" value="NZ_RSED01000001.1"/>
</dbReference>
<dbReference type="PRINTS" id="PR00032">
    <property type="entry name" value="HTHARAC"/>
</dbReference>
<comment type="caution">
    <text evidence="5">The sequence shown here is derived from an EMBL/GenBank/DDBJ whole genome shotgun (WGS) entry which is preliminary data.</text>
</comment>
<organism evidence="5 6">
    <name type="scientific">Aquabacterium soli</name>
    <dbReference type="NCBI Taxonomy" id="2493092"/>
    <lineage>
        <taxon>Bacteria</taxon>
        <taxon>Pseudomonadati</taxon>
        <taxon>Pseudomonadota</taxon>
        <taxon>Betaproteobacteria</taxon>
        <taxon>Burkholderiales</taxon>
        <taxon>Aquabacterium</taxon>
    </lineage>
</organism>
<dbReference type="InterPro" id="IPR020449">
    <property type="entry name" value="Tscrpt_reg_AraC-type_HTH"/>
</dbReference>
<dbReference type="Pfam" id="PF12625">
    <property type="entry name" value="Arabinose_bd"/>
    <property type="match status" value="1"/>
</dbReference>
<dbReference type="SUPFAM" id="SSF46689">
    <property type="entry name" value="Homeodomain-like"/>
    <property type="match status" value="1"/>
</dbReference>
<sequence>MRVSPTHLKILASALDVEGFDASLILKRCGIDSLDALEQHGTWVSLDVFDRAMAAAVEASGDPSFGLVVGKSIAMMQFRLFTPLALSAPSLRQVFADLLHFSPLALDRCEIELAETAHDARLKIDALVQQGLSGHFRTEQVACGAMQMLRLAGAEPRDIHQIQFPYACPEGQATRYAAAFGRHVSFGQPVCAIGFNRALLDAVQPSHDPVAYLAARTRAELALSAKASGNDLAEQVRQCLLKAFPEQLSVQDTAARLGISERRLRRQLQMLGLSYSDLLQQCQRLVAERLLADAALSLKQVADTLGFSSVSTFHRAFRRWAGVTPSDWREGRRP</sequence>
<keyword evidence="6" id="KW-1185">Reference proteome</keyword>
<protein>
    <submittedName>
        <fullName evidence="5">AraC family transcriptional regulator</fullName>
    </submittedName>
</protein>
<evidence type="ECO:0000256" key="1">
    <source>
        <dbReference type="ARBA" id="ARBA00023015"/>
    </source>
</evidence>
<dbReference type="SMART" id="SM00342">
    <property type="entry name" value="HTH_ARAC"/>
    <property type="match status" value="1"/>
</dbReference>
<dbReference type="PROSITE" id="PS01124">
    <property type="entry name" value="HTH_ARAC_FAMILY_2"/>
    <property type="match status" value="1"/>
</dbReference>
<dbReference type="Pfam" id="PF12833">
    <property type="entry name" value="HTH_18"/>
    <property type="match status" value="1"/>
</dbReference>
<gene>
    <name evidence="5" type="ORF">EIP75_00410</name>
</gene>
<keyword evidence="1" id="KW-0805">Transcription regulation</keyword>
<dbReference type="GO" id="GO:0003700">
    <property type="term" value="F:DNA-binding transcription factor activity"/>
    <property type="evidence" value="ECO:0007669"/>
    <property type="project" value="InterPro"/>
</dbReference>
<dbReference type="AlphaFoldDB" id="A0A426VGQ1"/>
<name>A0A426VGQ1_9BURK</name>
<dbReference type="Gene3D" id="1.10.10.60">
    <property type="entry name" value="Homeodomain-like"/>
    <property type="match status" value="1"/>
</dbReference>
<evidence type="ECO:0000313" key="5">
    <source>
        <dbReference type="EMBL" id="RRS06103.1"/>
    </source>
</evidence>
<dbReference type="InterPro" id="IPR018060">
    <property type="entry name" value="HTH_AraC"/>
</dbReference>
<dbReference type="GO" id="GO:0005829">
    <property type="term" value="C:cytosol"/>
    <property type="evidence" value="ECO:0007669"/>
    <property type="project" value="TreeGrafter"/>
</dbReference>
<evidence type="ECO:0000259" key="4">
    <source>
        <dbReference type="PROSITE" id="PS01124"/>
    </source>
</evidence>
<keyword evidence="2" id="KW-0238">DNA-binding</keyword>
<evidence type="ECO:0000256" key="3">
    <source>
        <dbReference type="ARBA" id="ARBA00023163"/>
    </source>
</evidence>
<dbReference type="InterPro" id="IPR032687">
    <property type="entry name" value="AraC-type_N"/>
</dbReference>
<feature type="domain" description="HTH araC/xylS-type" evidence="4">
    <location>
        <begin position="234"/>
        <end position="331"/>
    </location>
</feature>
<dbReference type="EMBL" id="RSED01000001">
    <property type="protein sequence ID" value="RRS06103.1"/>
    <property type="molecule type" value="Genomic_DNA"/>
</dbReference>
<dbReference type="PANTHER" id="PTHR47894:SF1">
    <property type="entry name" value="HTH-TYPE TRANSCRIPTIONAL REGULATOR VQSM"/>
    <property type="match status" value="1"/>
</dbReference>
<dbReference type="InterPro" id="IPR009057">
    <property type="entry name" value="Homeodomain-like_sf"/>
</dbReference>
<keyword evidence="3" id="KW-0804">Transcription</keyword>
<proteinExistence type="predicted"/>
<evidence type="ECO:0000256" key="2">
    <source>
        <dbReference type="ARBA" id="ARBA00023125"/>
    </source>
</evidence>
<dbReference type="PANTHER" id="PTHR47894">
    <property type="entry name" value="HTH-TYPE TRANSCRIPTIONAL REGULATOR GADX"/>
    <property type="match status" value="1"/>
</dbReference>
<evidence type="ECO:0000313" key="6">
    <source>
        <dbReference type="Proteomes" id="UP000269265"/>
    </source>
</evidence>
<accession>A0A426VGQ1</accession>
<dbReference type="OrthoDB" id="6506763at2"/>
<reference evidence="5 6" key="1">
    <citation type="submission" date="2018-12" db="EMBL/GenBank/DDBJ databases">
        <title>The whole draft genome of Aquabacterium sp. SJQ9.</title>
        <authorList>
            <person name="Sun L."/>
            <person name="Gao X."/>
            <person name="Chen W."/>
            <person name="Huang K."/>
        </authorList>
    </citation>
    <scope>NUCLEOTIDE SEQUENCE [LARGE SCALE GENOMIC DNA]</scope>
    <source>
        <strain evidence="5 6">SJQ9</strain>
    </source>
</reference>
<dbReference type="GO" id="GO:0000976">
    <property type="term" value="F:transcription cis-regulatory region binding"/>
    <property type="evidence" value="ECO:0007669"/>
    <property type="project" value="TreeGrafter"/>
</dbReference>